<accession>A0A5B7IK37</accession>
<feature type="compositionally biased region" description="Basic and acidic residues" evidence="1">
    <location>
        <begin position="76"/>
        <end position="86"/>
    </location>
</feature>
<proteinExistence type="predicted"/>
<reference evidence="2 3" key="1">
    <citation type="submission" date="2019-05" db="EMBL/GenBank/DDBJ databases">
        <title>Another draft genome of Portunus trituberculatus and its Hox gene families provides insights of decapod evolution.</title>
        <authorList>
            <person name="Jeong J.-H."/>
            <person name="Song I."/>
            <person name="Kim S."/>
            <person name="Choi T."/>
            <person name="Kim D."/>
            <person name="Ryu S."/>
            <person name="Kim W."/>
        </authorList>
    </citation>
    <scope>NUCLEOTIDE SEQUENCE [LARGE SCALE GENOMIC DNA]</scope>
    <source>
        <tissue evidence="2">Muscle</tissue>
    </source>
</reference>
<sequence length="133" mass="13725">MHDSECDLSSATLTALQHLRQGAQGCLLKCQEPRLLQDACHSSRQSLPAGIQGALCLPRSRRHGGHADGGTGGGLDEGRQRKDLRYTAKKILPLPTPSRGGGASFPPPLTTPGAPPALFNPAGGGSAQPWSAG</sequence>
<dbReference type="Proteomes" id="UP000324222">
    <property type="component" value="Unassembled WGS sequence"/>
</dbReference>
<dbReference type="EMBL" id="VSRR010060441">
    <property type="protein sequence ID" value="MPC82685.1"/>
    <property type="molecule type" value="Genomic_DNA"/>
</dbReference>
<organism evidence="2 3">
    <name type="scientific">Portunus trituberculatus</name>
    <name type="common">Swimming crab</name>
    <name type="synonym">Neptunus trituberculatus</name>
    <dbReference type="NCBI Taxonomy" id="210409"/>
    <lineage>
        <taxon>Eukaryota</taxon>
        <taxon>Metazoa</taxon>
        <taxon>Ecdysozoa</taxon>
        <taxon>Arthropoda</taxon>
        <taxon>Crustacea</taxon>
        <taxon>Multicrustacea</taxon>
        <taxon>Malacostraca</taxon>
        <taxon>Eumalacostraca</taxon>
        <taxon>Eucarida</taxon>
        <taxon>Decapoda</taxon>
        <taxon>Pleocyemata</taxon>
        <taxon>Brachyura</taxon>
        <taxon>Eubrachyura</taxon>
        <taxon>Portunoidea</taxon>
        <taxon>Portunidae</taxon>
        <taxon>Portuninae</taxon>
        <taxon>Portunus</taxon>
    </lineage>
</organism>
<evidence type="ECO:0000313" key="3">
    <source>
        <dbReference type="Proteomes" id="UP000324222"/>
    </source>
</evidence>
<protein>
    <submittedName>
        <fullName evidence="2">Uncharacterized protein</fullName>
    </submittedName>
</protein>
<evidence type="ECO:0000256" key="1">
    <source>
        <dbReference type="SAM" id="MobiDB-lite"/>
    </source>
</evidence>
<comment type="caution">
    <text evidence="2">The sequence shown here is derived from an EMBL/GenBank/DDBJ whole genome shotgun (WGS) entry which is preliminary data.</text>
</comment>
<dbReference type="AlphaFoldDB" id="A0A5B7IK37"/>
<feature type="region of interest" description="Disordered" evidence="1">
    <location>
        <begin position="59"/>
        <end position="133"/>
    </location>
</feature>
<name>A0A5B7IK37_PORTR</name>
<keyword evidence="3" id="KW-1185">Reference proteome</keyword>
<gene>
    <name evidence="2" type="ORF">E2C01_077364</name>
</gene>
<feature type="compositionally biased region" description="Pro residues" evidence="1">
    <location>
        <begin position="105"/>
        <end position="115"/>
    </location>
</feature>
<evidence type="ECO:0000313" key="2">
    <source>
        <dbReference type="EMBL" id="MPC82685.1"/>
    </source>
</evidence>